<comment type="subcellular location">
    <subcellularLocation>
        <location evidence="12">Cytoplasm</location>
    </subcellularLocation>
</comment>
<feature type="binding site" evidence="15">
    <location>
        <position position="323"/>
    </location>
    <ligand>
        <name>Mg(2+)</name>
        <dbReference type="ChEBI" id="CHEBI:18420"/>
        <label>2</label>
    </ligand>
</feature>
<feature type="active site" evidence="13">
    <location>
        <position position="332"/>
    </location>
</feature>
<dbReference type="GO" id="GO:0071555">
    <property type="term" value="P:cell wall organization"/>
    <property type="evidence" value="ECO:0007669"/>
    <property type="project" value="UniProtKB-KW"/>
</dbReference>
<dbReference type="GO" id="GO:0046872">
    <property type="term" value="F:metal ion binding"/>
    <property type="evidence" value="ECO:0007669"/>
    <property type="project" value="UniProtKB-KW"/>
</dbReference>
<feature type="binding site" evidence="15">
    <location>
        <position position="321"/>
    </location>
    <ligand>
        <name>Mg(2+)</name>
        <dbReference type="ChEBI" id="CHEBI:18420"/>
        <label>2</label>
    </ligand>
</feature>
<accession>A0A1G8VFZ9</accession>
<dbReference type="GO" id="GO:0008716">
    <property type="term" value="F:D-alanine-D-alanine ligase activity"/>
    <property type="evidence" value="ECO:0007669"/>
    <property type="project" value="UniProtKB-UniRule"/>
</dbReference>
<dbReference type="EC" id="6.3.2.4" evidence="12"/>
<dbReference type="InterPro" id="IPR000291">
    <property type="entry name" value="D-Ala_lig_Van_CS"/>
</dbReference>
<dbReference type="NCBIfam" id="NF002528">
    <property type="entry name" value="PRK01966.1-4"/>
    <property type="match status" value="1"/>
</dbReference>
<feature type="binding site" evidence="15">
    <location>
        <position position="321"/>
    </location>
    <ligand>
        <name>Mg(2+)</name>
        <dbReference type="ChEBI" id="CHEBI:18420"/>
        <label>1</label>
    </ligand>
</feature>
<evidence type="ECO:0000256" key="6">
    <source>
        <dbReference type="ARBA" id="ARBA00022840"/>
    </source>
</evidence>
<evidence type="ECO:0000256" key="16">
    <source>
        <dbReference type="PROSITE-ProRule" id="PRU00409"/>
    </source>
</evidence>
<dbReference type="UniPathway" id="UPA00219"/>
<evidence type="ECO:0000256" key="5">
    <source>
        <dbReference type="ARBA" id="ARBA00022741"/>
    </source>
</evidence>
<sequence>MSKPRVAVVFGGRNSEHAVSLMGAGSVLEAIDRSKYEVIPIGIAQDGRWVLAATDQRFAIEGGELPVVDTSGAALALPTDGSSLVAYDQGSIPVELGSVDVVFPVMHGPFAEDGTIQGLLEMAGVRYVGSGVLASAVGMDKAHMKTVLAAAGLPTGAYVVVRDRDWRLNRECVLKEAEQLGYPLFVKPARAGSSQGISKAHDRASLEEAVEAARVHDPKVLIEAAIAGREIECAVLQSPGDEPAAASLPGEVRVEGGQEFFDFEAKYYPDQMSLTVPADIPQETGEELRRMAVRAFEALDCEGLARVDFFYTPEGQLVLNEINTMPGFTSLSVAPQLWAASGVSYPELVDRLIQLGLARSPGLR</sequence>
<proteinExistence type="inferred from homology"/>
<gene>
    <name evidence="12" type="primary">ddl</name>
    <name evidence="18" type="ORF">SAMN05421874_102521</name>
</gene>
<dbReference type="RefSeq" id="WP_090760429.1">
    <property type="nucleotide sequence ID" value="NZ_FNFB01000002.1"/>
</dbReference>
<dbReference type="SUPFAM" id="SSF56059">
    <property type="entry name" value="Glutathione synthetase ATP-binding domain-like"/>
    <property type="match status" value="1"/>
</dbReference>
<dbReference type="NCBIfam" id="NF002378">
    <property type="entry name" value="PRK01372.1"/>
    <property type="match status" value="1"/>
</dbReference>
<dbReference type="PANTHER" id="PTHR23132:SF25">
    <property type="entry name" value="D-ALANINE--D-ALANINE LIGASE A"/>
    <property type="match status" value="1"/>
</dbReference>
<evidence type="ECO:0000256" key="13">
    <source>
        <dbReference type="PIRSR" id="PIRSR039102-1"/>
    </source>
</evidence>
<dbReference type="STRING" id="683260.SAMN05421874_102521"/>
<dbReference type="PROSITE" id="PS50975">
    <property type="entry name" value="ATP_GRASP"/>
    <property type="match status" value="1"/>
</dbReference>
<keyword evidence="12" id="KW-0963">Cytoplasm</keyword>
<organism evidence="18 19">
    <name type="scientific">Nonomuraea maritima</name>
    <dbReference type="NCBI Taxonomy" id="683260"/>
    <lineage>
        <taxon>Bacteria</taxon>
        <taxon>Bacillati</taxon>
        <taxon>Actinomycetota</taxon>
        <taxon>Actinomycetes</taxon>
        <taxon>Streptosporangiales</taxon>
        <taxon>Streptosporangiaceae</taxon>
        <taxon>Nonomuraea</taxon>
    </lineage>
</organism>
<evidence type="ECO:0000259" key="17">
    <source>
        <dbReference type="PROSITE" id="PS50975"/>
    </source>
</evidence>
<evidence type="ECO:0000256" key="3">
    <source>
        <dbReference type="ARBA" id="ARBA00022598"/>
    </source>
</evidence>
<dbReference type="GO" id="GO:0008360">
    <property type="term" value="P:regulation of cell shape"/>
    <property type="evidence" value="ECO:0007669"/>
    <property type="project" value="UniProtKB-KW"/>
</dbReference>
<feature type="binding site" evidence="14">
    <location>
        <position position="141"/>
    </location>
    <ligand>
        <name>ATP</name>
        <dbReference type="ChEBI" id="CHEBI:30616"/>
    </ligand>
</feature>
<keyword evidence="8 12" id="KW-0133">Cell shape</keyword>
<protein>
    <recommendedName>
        <fullName evidence="12">D-alanine--D-alanine ligase</fullName>
        <ecNumber evidence="12">6.3.2.4</ecNumber>
    </recommendedName>
    <alternativeName>
        <fullName evidence="12">D-Ala-D-Ala ligase</fullName>
    </alternativeName>
    <alternativeName>
        <fullName evidence="12">D-alanylalanine synthetase</fullName>
    </alternativeName>
</protein>
<keyword evidence="3 12" id="KW-0436">Ligase</keyword>
<feature type="binding site" evidence="15">
    <location>
        <position position="308"/>
    </location>
    <ligand>
        <name>Mg(2+)</name>
        <dbReference type="ChEBI" id="CHEBI:18420"/>
        <label>1</label>
    </ligand>
</feature>
<keyword evidence="9 12" id="KW-0573">Peptidoglycan synthesis</keyword>
<dbReference type="Proteomes" id="UP000198683">
    <property type="component" value="Unassembled WGS sequence"/>
</dbReference>
<evidence type="ECO:0000256" key="14">
    <source>
        <dbReference type="PIRSR" id="PIRSR039102-2"/>
    </source>
</evidence>
<dbReference type="InterPro" id="IPR011127">
    <property type="entry name" value="Dala_Dala_lig_N"/>
</dbReference>
<dbReference type="SUPFAM" id="SSF52440">
    <property type="entry name" value="PreATP-grasp domain"/>
    <property type="match status" value="1"/>
</dbReference>
<comment type="cofactor">
    <cofactor evidence="1">
        <name>Mn(2+)</name>
        <dbReference type="ChEBI" id="CHEBI:29035"/>
    </cofactor>
</comment>
<evidence type="ECO:0000256" key="10">
    <source>
        <dbReference type="ARBA" id="ARBA00023211"/>
    </source>
</evidence>
<keyword evidence="10 15" id="KW-0464">Manganese</keyword>
<evidence type="ECO:0000256" key="11">
    <source>
        <dbReference type="ARBA" id="ARBA00023316"/>
    </source>
</evidence>
<keyword evidence="19" id="KW-1185">Reference proteome</keyword>
<comment type="pathway">
    <text evidence="12">Cell wall biogenesis; peptidoglycan biosynthesis.</text>
</comment>
<dbReference type="NCBIfam" id="TIGR01205">
    <property type="entry name" value="D_ala_D_alaTIGR"/>
    <property type="match status" value="1"/>
</dbReference>
<dbReference type="GO" id="GO:0005524">
    <property type="term" value="F:ATP binding"/>
    <property type="evidence" value="ECO:0007669"/>
    <property type="project" value="UniProtKB-UniRule"/>
</dbReference>
<evidence type="ECO:0000313" key="19">
    <source>
        <dbReference type="Proteomes" id="UP000198683"/>
    </source>
</evidence>
<dbReference type="HAMAP" id="MF_00047">
    <property type="entry name" value="Dala_Dala_lig"/>
    <property type="match status" value="1"/>
</dbReference>
<dbReference type="AlphaFoldDB" id="A0A1G8VFZ9"/>
<feature type="domain" description="ATP-grasp" evidence="17">
    <location>
        <begin position="145"/>
        <end position="354"/>
    </location>
</feature>
<keyword evidence="11 12" id="KW-0961">Cell wall biogenesis/degradation</keyword>
<keyword evidence="7 15" id="KW-0460">Magnesium</keyword>
<keyword evidence="5 14" id="KW-0547">Nucleotide-binding</keyword>
<dbReference type="InterPro" id="IPR011095">
    <property type="entry name" value="Dala_Dala_lig_C"/>
</dbReference>
<evidence type="ECO:0000256" key="15">
    <source>
        <dbReference type="PIRSR" id="PIRSR039102-3"/>
    </source>
</evidence>
<evidence type="ECO:0000313" key="18">
    <source>
        <dbReference type="EMBL" id="SDJ64080.1"/>
    </source>
</evidence>
<feature type="binding site" evidence="14">
    <location>
        <begin position="193"/>
        <end position="194"/>
    </location>
    <ligand>
        <name>ATP</name>
        <dbReference type="ChEBI" id="CHEBI:30616"/>
    </ligand>
</feature>
<dbReference type="PANTHER" id="PTHR23132">
    <property type="entry name" value="D-ALANINE--D-ALANINE LIGASE"/>
    <property type="match status" value="1"/>
</dbReference>
<dbReference type="InterPro" id="IPR011761">
    <property type="entry name" value="ATP-grasp"/>
</dbReference>
<feature type="active site" evidence="13">
    <location>
        <position position="16"/>
    </location>
</feature>
<dbReference type="Gene3D" id="3.30.470.20">
    <property type="entry name" value="ATP-grasp fold, B domain"/>
    <property type="match status" value="1"/>
</dbReference>
<dbReference type="Gene3D" id="3.30.1490.20">
    <property type="entry name" value="ATP-grasp fold, A domain"/>
    <property type="match status" value="1"/>
</dbReference>
<feature type="binding site" evidence="14">
    <location>
        <begin position="320"/>
        <end position="321"/>
    </location>
    <ligand>
        <name>ATP</name>
        <dbReference type="ChEBI" id="CHEBI:30616"/>
    </ligand>
</feature>
<comment type="cofactor">
    <cofactor evidence="15">
        <name>Mg(2+)</name>
        <dbReference type="ChEBI" id="CHEBI:18420"/>
    </cofactor>
    <cofactor evidence="15">
        <name>Mn(2+)</name>
        <dbReference type="ChEBI" id="CHEBI:29035"/>
    </cofactor>
    <text evidence="15">Binds 2 magnesium or manganese ions per subunit.</text>
</comment>
<evidence type="ECO:0000256" key="9">
    <source>
        <dbReference type="ARBA" id="ARBA00022984"/>
    </source>
</evidence>
<comment type="function">
    <text evidence="12">Cell wall formation.</text>
</comment>
<feature type="active site" evidence="13">
    <location>
        <position position="193"/>
    </location>
</feature>
<reference evidence="18 19" key="1">
    <citation type="submission" date="2016-10" db="EMBL/GenBank/DDBJ databases">
        <authorList>
            <person name="de Groot N.N."/>
        </authorList>
    </citation>
    <scope>NUCLEOTIDE SEQUENCE [LARGE SCALE GENOMIC DNA]</scope>
    <source>
        <strain evidence="18 19">CGMCC 4.5681</strain>
    </source>
</reference>
<name>A0A1G8VFZ9_9ACTN</name>
<feature type="binding site" evidence="14">
    <location>
        <begin position="223"/>
        <end position="230"/>
    </location>
    <ligand>
        <name>ATP</name>
        <dbReference type="ChEBI" id="CHEBI:30616"/>
    </ligand>
</feature>
<dbReference type="PIRSF" id="PIRSF039102">
    <property type="entry name" value="Ddl/VanB"/>
    <property type="match status" value="1"/>
</dbReference>
<dbReference type="GO" id="GO:0005829">
    <property type="term" value="C:cytosol"/>
    <property type="evidence" value="ECO:0007669"/>
    <property type="project" value="TreeGrafter"/>
</dbReference>
<dbReference type="InterPro" id="IPR005905">
    <property type="entry name" value="D_ala_D_ala"/>
</dbReference>
<keyword evidence="6 16" id="KW-0067">ATP-binding</keyword>
<dbReference type="InterPro" id="IPR016185">
    <property type="entry name" value="PreATP-grasp_dom_sf"/>
</dbReference>
<dbReference type="PROSITE" id="PS00844">
    <property type="entry name" value="DALA_DALA_LIGASE_2"/>
    <property type="match status" value="1"/>
</dbReference>
<evidence type="ECO:0000256" key="4">
    <source>
        <dbReference type="ARBA" id="ARBA00022723"/>
    </source>
</evidence>
<dbReference type="Pfam" id="PF01820">
    <property type="entry name" value="Dala_Dala_lig_N"/>
    <property type="match status" value="1"/>
</dbReference>
<dbReference type="Gene3D" id="3.40.50.20">
    <property type="match status" value="1"/>
</dbReference>
<dbReference type="FunFam" id="3.30.470.20:FF:000008">
    <property type="entry name" value="D-alanine--D-alanine ligase"/>
    <property type="match status" value="1"/>
</dbReference>
<evidence type="ECO:0000256" key="1">
    <source>
        <dbReference type="ARBA" id="ARBA00001936"/>
    </source>
</evidence>
<evidence type="ECO:0000256" key="7">
    <source>
        <dbReference type="ARBA" id="ARBA00022842"/>
    </source>
</evidence>
<comment type="catalytic activity">
    <reaction evidence="12">
        <text>2 D-alanine + ATP = D-alanyl-D-alanine + ADP + phosphate + H(+)</text>
        <dbReference type="Rhea" id="RHEA:11224"/>
        <dbReference type="ChEBI" id="CHEBI:15378"/>
        <dbReference type="ChEBI" id="CHEBI:30616"/>
        <dbReference type="ChEBI" id="CHEBI:43474"/>
        <dbReference type="ChEBI" id="CHEBI:57416"/>
        <dbReference type="ChEBI" id="CHEBI:57822"/>
        <dbReference type="ChEBI" id="CHEBI:456216"/>
        <dbReference type="EC" id="6.3.2.4"/>
    </reaction>
</comment>
<dbReference type="InterPro" id="IPR013815">
    <property type="entry name" value="ATP_grasp_subdomain_1"/>
</dbReference>
<dbReference type="GO" id="GO:0009252">
    <property type="term" value="P:peptidoglycan biosynthetic process"/>
    <property type="evidence" value="ECO:0007669"/>
    <property type="project" value="UniProtKB-UniRule"/>
</dbReference>
<feature type="binding site" evidence="14">
    <location>
        <begin position="185"/>
        <end position="187"/>
    </location>
    <ligand>
        <name>ATP</name>
        <dbReference type="ChEBI" id="CHEBI:30616"/>
    </ligand>
</feature>
<dbReference type="OrthoDB" id="9813261at2"/>
<evidence type="ECO:0000256" key="8">
    <source>
        <dbReference type="ARBA" id="ARBA00022960"/>
    </source>
</evidence>
<dbReference type="Pfam" id="PF07478">
    <property type="entry name" value="Dala_Dala_lig_C"/>
    <property type="match status" value="1"/>
</dbReference>
<comment type="similarity">
    <text evidence="2 12">Belongs to the D-alanine--D-alanine ligase family.</text>
</comment>
<dbReference type="EMBL" id="FNFB01000002">
    <property type="protein sequence ID" value="SDJ64080.1"/>
    <property type="molecule type" value="Genomic_DNA"/>
</dbReference>
<evidence type="ECO:0000256" key="12">
    <source>
        <dbReference type="HAMAP-Rule" id="MF_00047"/>
    </source>
</evidence>
<evidence type="ECO:0000256" key="2">
    <source>
        <dbReference type="ARBA" id="ARBA00010871"/>
    </source>
</evidence>
<keyword evidence="4 15" id="KW-0479">Metal-binding</keyword>